<evidence type="ECO:0000259" key="10">
    <source>
        <dbReference type="PROSITE" id="PS51012"/>
    </source>
</evidence>
<keyword evidence="12" id="KW-1185">Reference proteome</keyword>
<evidence type="ECO:0000256" key="2">
    <source>
        <dbReference type="ARBA" id="ARBA00007783"/>
    </source>
</evidence>
<dbReference type="PROSITE" id="PS51012">
    <property type="entry name" value="ABC_TM2"/>
    <property type="match status" value="1"/>
</dbReference>
<keyword evidence="5" id="KW-0997">Cell inner membrane</keyword>
<feature type="transmembrane region" description="Helical" evidence="9">
    <location>
        <begin position="166"/>
        <end position="192"/>
    </location>
</feature>
<keyword evidence="4 9" id="KW-1003">Cell membrane</keyword>
<reference evidence="12" key="1">
    <citation type="journal article" date="2019" name="Int. J. Syst. Evol. Microbiol.">
        <title>The Global Catalogue of Microorganisms (GCM) 10K type strain sequencing project: providing services to taxonomists for standard genome sequencing and annotation.</title>
        <authorList>
            <consortium name="The Broad Institute Genomics Platform"/>
            <consortium name="The Broad Institute Genome Sequencing Center for Infectious Disease"/>
            <person name="Wu L."/>
            <person name="Ma J."/>
        </authorList>
    </citation>
    <scope>NUCLEOTIDE SEQUENCE [LARGE SCALE GENOMIC DNA]</scope>
    <source>
        <strain evidence="12">KCTC 42498</strain>
    </source>
</reference>
<feature type="transmembrane region" description="Helical" evidence="9">
    <location>
        <begin position="126"/>
        <end position="154"/>
    </location>
</feature>
<name>A0ABW5ISB5_9BACT</name>
<gene>
    <name evidence="11" type="ORF">ACFSRY_17275</name>
</gene>
<feature type="transmembrane region" description="Helical" evidence="9">
    <location>
        <begin position="56"/>
        <end position="73"/>
    </location>
</feature>
<feature type="transmembrane region" description="Helical" evidence="9">
    <location>
        <begin position="85"/>
        <end position="105"/>
    </location>
</feature>
<evidence type="ECO:0000256" key="5">
    <source>
        <dbReference type="ARBA" id="ARBA00022519"/>
    </source>
</evidence>
<dbReference type="EMBL" id="JBHULU010000021">
    <property type="protein sequence ID" value="MFD2515629.1"/>
    <property type="molecule type" value="Genomic_DNA"/>
</dbReference>
<keyword evidence="6 9" id="KW-0812">Transmembrane</keyword>
<evidence type="ECO:0000256" key="6">
    <source>
        <dbReference type="ARBA" id="ARBA00022692"/>
    </source>
</evidence>
<evidence type="ECO:0000256" key="7">
    <source>
        <dbReference type="ARBA" id="ARBA00022989"/>
    </source>
</evidence>
<feature type="domain" description="ABC transmembrane type-2" evidence="10">
    <location>
        <begin position="53"/>
        <end position="279"/>
    </location>
</feature>
<dbReference type="Pfam" id="PF01061">
    <property type="entry name" value="ABC2_membrane"/>
    <property type="match status" value="1"/>
</dbReference>
<evidence type="ECO:0000313" key="12">
    <source>
        <dbReference type="Proteomes" id="UP001597544"/>
    </source>
</evidence>
<sequence length="287" mass="32624">MQSQLTEDEDWDLVIVPKSSFLDLKLKELWLYSDLLWLWVRREYIGAYKQTIMGPLWHFFSPIAGTLTFMLIFDKIANISTGGVPSFLFYNAGLAIWNFFSGCYSSSSGAFVRNAGIFGKVYFPRLIMPLASIISSLIKFGIQFSLFVVIYMYVIVAQGYEPEIGWGLFFIPLSLFLLAGIGFGFGIIVSAITTKYRDLNMLVAFVMQLLMYATPIIYSYDSVDPGLKKYLALNPLVAPVETFKFALFGIGEFSIFSLLYSFCWMVFLLFVGIVIFNKVEKNFMDTV</sequence>
<organism evidence="11 12">
    <name type="scientific">Pontibacter locisalis</name>
    <dbReference type="NCBI Taxonomy" id="1719035"/>
    <lineage>
        <taxon>Bacteria</taxon>
        <taxon>Pseudomonadati</taxon>
        <taxon>Bacteroidota</taxon>
        <taxon>Cytophagia</taxon>
        <taxon>Cytophagales</taxon>
        <taxon>Hymenobacteraceae</taxon>
        <taxon>Pontibacter</taxon>
    </lineage>
</organism>
<evidence type="ECO:0000256" key="9">
    <source>
        <dbReference type="RuleBase" id="RU361157"/>
    </source>
</evidence>
<dbReference type="RefSeq" id="WP_377510741.1">
    <property type="nucleotide sequence ID" value="NZ_JBHULU010000021.1"/>
</dbReference>
<comment type="caution">
    <text evidence="11">The sequence shown here is derived from an EMBL/GenBank/DDBJ whole genome shotgun (WGS) entry which is preliminary data.</text>
</comment>
<feature type="transmembrane region" description="Helical" evidence="9">
    <location>
        <begin position="253"/>
        <end position="276"/>
    </location>
</feature>
<evidence type="ECO:0000313" key="11">
    <source>
        <dbReference type="EMBL" id="MFD2515629.1"/>
    </source>
</evidence>
<evidence type="ECO:0000256" key="8">
    <source>
        <dbReference type="ARBA" id="ARBA00023136"/>
    </source>
</evidence>
<evidence type="ECO:0000256" key="1">
    <source>
        <dbReference type="ARBA" id="ARBA00004429"/>
    </source>
</evidence>
<evidence type="ECO:0000256" key="3">
    <source>
        <dbReference type="ARBA" id="ARBA00022448"/>
    </source>
</evidence>
<keyword evidence="3 9" id="KW-0813">Transport</keyword>
<dbReference type="InterPro" id="IPR013525">
    <property type="entry name" value="ABC2_TM"/>
</dbReference>
<keyword evidence="8 9" id="KW-0472">Membrane</keyword>
<proteinExistence type="inferred from homology"/>
<comment type="similarity">
    <text evidence="2 9">Belongs to the ABC-2 integral membrane protein family.</text>
</comment>
<dbReference type="InterPro" id="IPR047817">
    <property type="entry name" value="ABC2_TM_bact-type"/>
</dbReference>
<protein>
    <recommendedName>
        <fullName evidence="9">Transport permease protein</fullName>
    </recommendedName>
</protein>
<accession>A0ABW5ISB5</accession>
<comment type="subcellular location">
    <subcellularLocation>
        <location evidence="1">Cell inner membrane</location>
        <topology evidence="1">Multi-pass membrane protein</topology>
    </subcellularLocation>
    <subcellularLocation>
        <location evidence="9">Cell membrane</location>
        <topology evidence="9">Multi-pass membrane protein</topology>
    </subcellularLocation>
</comment>
<feature type="transmembrane region" description="Helical" evidence="9">
    <location>
        <begin position="199"/>
        <end position="220"/>
    </location>
</feature>
<dbReference type="PANTHER" id="PTHR30413">
    <property type="entry name" value="INNER MEMBRANE TRANSPORT PERMEASE"/>
    <property type="match status" value="1"/>
</dbReference>
<keyword evidence="7 9" id="KW-1133">Transmembrane helix</keyword>
<evidence type="ECO:0000256" key="4">
    <source>
        <dbReference type="ARBA" id="ARBA00022475"/>
    </source>
</evidence>
<dbReference type="Proteomes" id="UP001597544">
    <property type="component" value="Unassembled WGS sequence"/>
</dbReference>
<dbReference type="PANTHER" id="PTHR30413:SF8">
    <property type="entry name" value="TRANSPORT PERMEASE PROTEIN"/>
    <property type="match status" value="1"/>
</dbReference>